<organism evidence="4">
    <name type="scientific">viral metagenome</name>
    <dbReference type="NCBI Taxonomy" id="1070528"/>
    <lineage>
        <taxon>unclassified sequences</taxon>
        <taxon>metagenomes</taxon>
        <taxon>organismal metagenomes</taxon>
    </lineage>
</organism>
<sequence length="257" mass="30151">MSWLDTEEVERLRKVYNKEHSKEEPVPEGTPEEIWANIQHRLSDKCATGSAECIVASLMQRPKAPKEWTIKRDEWLSSDDIDHVEKNYVKLFANYYYMGCIPIDFDLQSETHQCIVSSLCKAKLPELVKKGHEQIGIVFNTDPHDGPGEHWIAMFCDVRKDLEYPRITYFDSYAHAPEKEIKTLMKRWKTQWDATGVHSQPMKMTFNSTRHQFKDSECGMYCLYFHYACLMELPMEARIPDEVMNGFRQILFTAPKK</sequence>
<keyword evidence="1" id="KW-0645">Protease</keyword>
<dbReference type="EMBL" id="MN739021">
    <property type="protein sequence ID" value="QHT35483.1"/>
    <property type="molecule type" value="Genomic_DNA"/>
</dbReference>
<protein>
    <recommendedName>
        <fullName evidence="3">Ubiquitin-like protease family profile domain-containing protein</fullName>
    </recommendedName>
</protein>
<dbReference type="Pfam" id="PF02902">
    <property type="entry name" value="Peptidase_C48"/>
    <property type="match status" value="1"/>
</dbReference>
<dbReference type="InterPro" id="IPR003653">
    <property type="entry name" value="Peptidase_C48_C"/>
</dbReference>
<evidence type="ECO:0000256" key="2">
    <source>
        <dbReference type="ARBA" id="ARBA00022801"/>
    </source>
</evidence>
<evidence type="ECO:0000256" key="1">
    <source>
        <dbReference type="ARBA" id="ARBA00022670"/>
    </source>
</evidence>
<feature type="domain" description="Ubiquitin-like protease family profile" evidence="3">
    <location>
        <begin position="139"/>
        <end position="252"/>
    </location>
</feature>
<dbReference type="GO" id="GO:0006508">
    <property type="term" value="P:proteolysis"/>
    <property type="evidence" value="ECO:0007669"/>
    <property type="project" value="UniProtKB-KW"/>
</dbReference>
<dbReference type="InterPro" id="IPR038765">
    <property type="entry name" value="Papain-like_cys_pep_sf"/>
</dbReference>
<dbReference type="GO" id="GO:0008234">
    <property type="term" value="F:cysteine-type peptidase activity"/>
    <property type="evidence" value="ECO:0007669"/>
    <property type="project" value="InterPro"/>
</dbReference>
<name>A0A6C0F4B8_9ZZZZ</name>
<dbReference type="AlphaFoldDB" id="A0A6C0F4B8"/>
<proteinExistence type="predicted"/>
<reference evidence="4" key="1">
    <citation type="journal article" date="2020" name="Nature">
        <title>Giant virus diversity and host interactions through global metagenomics.</title>
        <authorList>
            <person name="Schulz F."/>
            <person name="Roux S."/>
            <person name="Paez-Espino D."/>
            <person name="Jungbluth S."/>
            <person name="Walsh D.A."/>
            <person name="Denef V.J."/>
            <person name="McMahon K.D."/>
            <person name="Konstantinidis K.T."/>
            <person name="Eloe-Fadrosh E.A."/>
            <person name="Kyrpides N.C."/>
            <person name="Woyke T."/>
        </authorList>
    </citation>
    <scope>NUCLEOTIDE SEQUENCE</scope>
    <source>
        <strain evidence="4">GVMAG-M-3300009180-45</strain>
    </source>
</reference>
<dbReference type="Gene3D" id="3.40.395.10">
    <property type="entry name" value="Adenoviral Proteinase, Chain A"/>
    <property type="match status" value="1"/>
</dbReference>
<evidence type="ECO:0000313" key="4">
    <source>
        <dbReference type="EMBL" id="QHT35483.1"/>
    </source>
</evidence>
<dbReference type="SUPFAM" id="SSF54001">
    <property type="entry name" value="Cysteine proteinases"/>
    <property type="match status" value="1"/>
</dbReference>
<evidence type="ECO:0000259" key="3">
    <source>
        <dbReference type="Pfam" id="PF02902"/>
    </source>
</evidence>
<accession>A0A6C0F4B8</accession>
<keyword evidence="2" id="KW-0378">Hydrolase</keyword>